<comment type="caution">
    <text evidence="2">The sequence shown here is derived from an EMBL/GenBank/DDBJ whole genome shotgun (WGS) entry which is preliminary data.</text>
</comment>
<evidence type="ECO:0000256" key="1">
    <source>
        <dbReference type="SAM" id="SignalP"/>
    </source>
</evidence>
<feature type="signal peptide" evidence="1">
    <location>
        <begin position="1"/>
        <end position="18"/>
    </location>
</feature>
<protein>
    <submittedName>
        <fullName evidence="2">Uncharacterized protein</fullName>
    </submittedName>
</protein>
<dbReference type="Proteomes" id="UP000288805">
    <property type="component" value="Unassembled WGS sequence"/>
</dbReference>
<name>A0A438CGX4_VITVI</name>
<evidence type="ECO:0000313" key="2">
    <source>
        <dbReference type="EMBL" id="RVW22463.1"/>
    </source>
</evidence>
<accession>A0A438CGX4</accession>
<evidence type="ECO:0000313" key="3">
    <source>
        <dbReference type="Proteomes" id="UP000288805"/>
    </source>
</evidence>
<feature type="chain" id="PRO_5019164639" evidence="1">
    <location>
        <begin position="19"/>
        <end position="77"/>
    </location>
</feature>
<sequence>MKFYILKILSLSLHFVPCLHVNLFVQIHHSKYFTIKSQSIGMEIGVDSSYEILCKAFSDEAKAKLEVCFIPFVVSCT</sequence>
<gene>
    <name evidence="2" type="ORF">CK203_112794</name>
</gene>
<dbReference type="AlphaFoldDB" id="A0A438CGX4"/>
<organism evidence="2 3">
    <name type="scientific">Vitis vinifera</name>
    <name type="common">Grape</name>
    <dbReference type="NCBI Taxonomy" id="29760"/>
    <lineage>
        <taxon>Eukaryota</taxon>
        <taxon>Viridiplantae</taxon>
        <taxon>Streptophyta</taxon>
        <taxon>Embryophyta</taxon>
        <taxon>Tracheophyta</taxon>
        <taxon>Spermatophyta</taxon>
        <taxon>Magnoliopsida</taxon>
        <taxon>eudicotyledons</taxon>
        <taxon>Gunneridae</taxon>
        <taxon>Pentapetalae</taxon>
        <taxon>rosids</taxon>
        <taxon>Vitales</taxon>
        <taxon>Vitaceae</taxon>
        <taxon>Viteae</taxon>
        <taxon>Vitis</taxon>
    </lineage>
</organism>
<reference evidence="2 3" key="1">
    <citation type="journal article" date="2018" name="PLoS Genet.">
        <title>Population sequencing reveals clonal diversity and ancestral inbreeding in the grapevine cultivar Chardonnay.</title>
        <authorList>
            <person name="Roach M.J."/>
            <person name="Johnson D.L."/>
            <person name="Bohlmann J."/>
            <person name="van Vuuren H.J."/>
            <person name="Jones S.J."/>
            <person name="Pretorius I.S."/>
            <person name="Schmidt S.A."/>
            <person name="Borneman A.R."/>
        </authorList>
    </citation>
    <scope>NUCLEOTIDE SEQUENCE [LARGE SCALE GENOMIC DNA]</scope>
    <source>
        <strain evidence="3">cv. Chardonnay</strain>
        <tissue evidence="2">Leaf</tissue>
    </source>
</reference>
<keyword evidence="1" id="KW-0732">Signal</keyword>
<proteinExistence type="predicted"/>
<dbReference type="EMBL" id="QGNW01002233">
    <property type="protein sequence ID" value="RVW22463.1"/>
    <property type="molecule type" value="Genomic_DNA"/>
</dbReference>